<dbReference type="OrthoDB" id="5319341at2759"/>
<dbReference type="Proteomes" id="UP000037505">
    <property type="component" value="Unassembled WGS sequence"/>
</dbReference>
<dbReference type="GeneID" id="26810873"/>
<dbReference type="InterPro" id="IPR021858">
    <property type="entry name" value="Fun_TF"/>
</dbReference>
<dbReference type="PANTHER" id="PTHR37534">
    <property type="entry name" value="TRANSCRIPTIONAL ACTIVATOR PROTEIN UGA3"/>
    <property type="match status" value="1"/>
</dbReference>
<evidence type="ECO:0000313" key="5">
    <source>
        <dbReference type="Proteomes" id="UP000037505"/>
    </source>
</evidence>
<dbReference type="CDD" id="cd12148">
    <property type="entry name" value="fungal_TF_MHR"/>
    <property type="match status" value="1"/>
</dbReference>
<feature type="region of interest" description="Disordered" evidence="3">
    <location>
        <begin position="83"/>
        <end position="127"/>
    </location>
</feature>
<dbReference type="EMBL" id="JNOM01000408">
    <property type="protein sequence ID" value="KNG81799.1"/>
    <property type="molecule type" value="Genomic_DNA"/>
</dbReference>
<feature type="compositionally biased region" description="Polar residues" evidence="3">
    <location>
        <begin position="86"/>
        <end position="96"/>
    </location>
</feature>
<name>A0A0L1IQP2_ASPN3</name>
<dbReference type="GO" id="GO:0045944">
    <property type="term" value="P:positive regulation of transcription by RNA polymerase II"/>
    <property type="evidence" value="ECO:0007669"/>
    <property type="project" value="TreeGrafter"/>
</dbReference>
<keyword evidence="2" id="KW-0539">Nucleus</keyword>
<evidence type="ECO:0000256" key="2">
    <source>
        <dbReference type="ARBA" id="ARBA00023242"/>
    </source>
</evidence>
<evidence type="ECO:0000256" key="1">
    <source>
        <dbReference type="ARBA" id="ARBA00004123"/>
    </source>
</evidence>
<organism evidence="4 5">
    <name type="scientific">Aspergillus nomiae NRRL (strain ATCC 15546 / NRRL 13137 / CBS 260.88 / M93)</name>
    <dbReference type="NCBI Taxonomy" id="1509407"/>
    <lineage>
        <taxon>Eukaryota</taxon>
        <taxon>Fungi</taxon>
        <taxon>Dikarya</taxon>
        <taxon>Ascomycota</taxon>
        <taxon>Pezizomycotina</taxon>
        <taxon>Eurotiomycetes</taxon>
        <taxon>Eurotiomycetidae</taxon>
        <taxon>Eurotiales</taxon>
        <taxon>Aspergillaceae</taxon>
        <taxon>Aspergillus</taxon>
        <taxon>Aspergillus subgen. Circumdati</taxon>
    </lineage>
</organism>
<dbReference type="AlphaFoldDB" id="A0A0L1IQP2"/>
<evidence type="ECO:0000256" key="3">
    <source>
        <dbReference type="SAM" id="MobiDB-lite"/>
    </source>
</evidence>
<dbReference type="GO" id="GO:0000976">
    <property type="term" value="F:transcription cis-regulatory region binding"/>
    <property type="evidence" value="ECO:0007669"/>
    <property type="project" value="TreeGrafter"/>
</dbReference>
<dbReference type="PANTHER" id="PTHR37534:SF3">
    <property type="entry name" value="ZN(II)2CYS6 TRANSCRIPTION FACTOR (EUROFUNG)"/>
    <property type="match status" value="1"/>
</dbReference>
<accession>A0A0L1IQP2</accession>
<dbReference type="GO" id="GO:0005634">
    <property type="term" value="C:nucleus"/>
    <property type="evidence" value="ECO:0007669"/>
    <property type="project" value="UniProtKB-SubCell"/>
</dbReference>
<keyword evidence="5" id="KW-1185">Reference proteome</keyword>
<evidence type="ECO:0008006" key="6">
    <source>
        <dbReference type="Google" id="ProtNLM"/>
    </source>
</evidence>
<proteinExistence type="predicted"/>
<comment type="caution">
    <text evidence="4">The sequence shown here is derived from an EMBL/GenBank/DDBJ whole genome shotgun (WGS) entry which is preliminary data.</text>
</comment>
<gene>
    <name evidence="4" type="ORF">ANOM_009069</name>
</gene>
<comment type="subcellular location">
    <subcellularLocation>
        <location evidence="1">Nucleus</location>
    </subcellularLocation>
</comment>
<dbReference type="GO" id="GO:0003700">
    <property type="term" value="F:DNA-binding transcription factor activity"/>
    <property type="evidence" value="ECO:0007669"/>
    <property type="project" value="TreeGrafter"/>
</dbReference>
<sequence length="609" mass="68534">MVKLERVIWQRRKPRGRGLRATTALASSANAVTLSAMKFIPNAVPVQRDGVLVSTRIRIAVTLLPSQECPSPLQTKSLQVVVDSHPQGQQSIQQESPPVEPHQAPTGENMVTRTPKPPDSYVPSSGTEASDIPLRCLQLLAKNATDADGGFLLSPPQLSRNRVETGEGWELSSNLHPHKLRDQQSFHAAAFSPEIGQRILPQSPDTESVAIKAPSSWTSRYPIPLSDVEHYLFKHFVRVSSKLLDFYDPEKHFATTVSHIALRNVGLMKALLAFSARHLSQGKTEKENVVRGSIEKDDIPGHRKDIIDRTLAAKYYLETLDYLNKEMQYPSHAWSLDLIATAILISTYEMIDGSNQNWERHIKGISWRQQLQDNNGESGGLRSAIWWAWLQQDIWAAMRRRRRVFSLWKPKKPVSTLTAPELATRTLYLLSQCINYASKEEEEASDLERRVDRGNELLSLLQEWREVLPPEYSPLPSIPCSKIFPPIWVHPPSYAAALQTYSLALILVILHRPSSGGTEDYRLLQHMLAVAVRTICGIARSIDENDEGANITSLNCLFGAGMCVHTPHERLALLDLLGSCQRRVRWPLVSLRKELELEYSKDAFSGLMR</sequence>
<protein>
    <recommendedName>
        <fullName evidence="6">Zn(II)2Cys6 transcription factor</fullName>
    </recommendedName>
</protein>
<dbReference type="Pfam" id="PF11951">
    <property type="entry name" value="Fungal_trans_2"/>
    <property type="match status" value="1"/>
</dbReference>
<dbReference type="STRING" id="1509407.A0A0L1IQP2"/>
<reference evidence="4 5" key="1">
    <citation type="submission" date="2014-06" db="EMBL/GenBank/DDBJ databases">
        <title>The Genome of the Aflatoxigenic Filamentous Fungus Aspergillus nomius.</title>
        <authorList>
            <person name="Moore M.G."/>
            <person name="Shannon B.M."/>
            <person name="Brian M.M."/>
        </authorList>
    </citation>
    <scope>NUCLEOTIDE SEQUENCE [LARGE SCALE GENOMIC DNA]</scope>
    <source>
        <strain evidence="4 5">NRRL 13137</strain>
    </source>
</reference>
<evidence type="ECO:0000313" key="4">
    <source>
        <dbReference type="EMBL" id="KNG81799.1"/>
    </source>
</evidence>
<dbReference type="RefSeq" id="XP_015402722.1">
    <property type="nucleotide sequence ID" value="XM_015554325.1"/>
</dbReference>